<sequence length="577" mass="66615">MPNKLSAITSNLLIRAFSEIDKSGIPKDNEYNNYWLSYRGRLYPFKYSVELASSYLSASERLLTTDFQSNEGYRKTIAKLGFPIQYRDWNYRESEPNFFVVGSFYGREPHLIPMFDQFMEGGYWKTDHDLTIGEGFRVFKTLKRIKINDRIAIRSYSRKTGTVEIAAIGTVTDISEITNGKLSVRWDYNPRKYKGAVPSGSGSGNWWLTITEIKRAEDLELVFDYLKTFKRVARLIWNDNGYIYPSGIVGKSNDQGTHEGKFGFGHEEWLFDTSKLIDGYHYGFIEPIAKQQLTHQGKIYDVWFYTLDGAAKVRFWVGGIDELEVIDSVEAEGIKAEYTTRGWLNEMDEQVKIAEANSKGFIKQDAINIFNVKFKPEKLFIHDPYFEIPEGHALNNVDRYTFLSMQDKYKSSVSDTSNAFGFEQPVIGEGEVPKQPKKKRTVRPPRAVEITYIHRAISDNMVVKLREIYGNYNVKPEHSAGYGQNRVDIIVKDTDGLIFYEIKSYNSIQTCIREAVGQLLEYCLWPKERKAKKMVIVSQISANRNVREYFTHLREVTGLPLYYQSFSLKDNSLSVEC</sequence>
<dbReference type="EMBL" id="JACWMY010000008">
    <property type="protein sequence ID" value="MBD1365389.1"/>
    <property type="molecule type" value="Genomic_DNA"/>
</dbReference>
<gene>
    <name evidence="1" type="ORF">IDJ77_16365</name>
</gene>
<dbReference type="Proteomes" id="UP000606600">
    <property type="component" value="Unassembled WGS sequence"/>
</dbReference>
<protein>
    <submittedName>
        <fullName evidence="1">Uncharacterized protein</fullName>
    </submittedName>
</protein>
<proteinExistence type="predicted"/>
<evidence type="ECO:0000313" key="2">
    <source>
        <dbReference type="Proteomes" id="UP000606600"/>
    </source>
</evidence>
<keyword evidence="2" id="KW-1185">Reference proteome</keyword>
<comment type="caution">
    <text evidence="1">The sequence shown here is derived from an EMBL/GenBank/DDBJ whole genome shotgun (WGS) entry which is preliminary data.</text>
</comment>
<accession>A0ABR7WVF3</accession>
<name>A0ABR7WVF3_9SPHI</name>
<reference evidence="1 2" key="1">
    <citation type="submission" date="2020-09" db="EMBL/GenBank/DDBJ databases">
        <title>Novel species of Mucilaginibacter isolated from a glacier on the Tibetan Plateau.</title>
        <authorList>
            <person name="Liu Q."/>
            <person name="Xin Y.-H."/>
        </authorList>
    </citation>
    <scope>NUCLEOTIDE SEQUENCE [LARGE SCALE GENOMIC DNA]</scope>
    <source>
        <strain evidence="1 2">ZT4R22</strain>
    </source>
</reference>
<dbReference type="RefSeq" id="WP_191190049.1">
    <property type="nucleotide sequence ID" value="NZ_JACWMY010000008.1"/>
</dbReference>
<evidence type="ECO:0000313" key="1">
    <source>
        <dbReference type="EMBL" id="MBD1365389.1"/>
    </source>
</evidence>
<organism evidence="1 2">
    <name type="scientific">Mucilaginibacter pankratovii</name>
    <dbReference type="NCBI Taxonomy" id="2772110"/>
    <lineage>
        <taxon>Bacteria</taxon>
        <taxon>Pseudomonadati</taxon>
        <taxon>Bacteroidota</taxon>
        <taxon>Sphingobacteriia</taxon>
        <taxon>Sphingobacteriales</taxon>
        <taxon>Sphingobacteriaceae</taxon>
        <taxon>Mucilaginibacter</taxon>
    </lineage>
</organism>